<keyword evidence="1" id="KW-0808">Transferase</keyword>
<keyword evidence="1" id="KW-0418">Kinase</keyword>
<gene>
    <name evidence="4" type="ORF">BZB76_2850</name>
</gene>
<dbReference type="OrthoDB" id="3867457at2"/>
<feature type="region of interest" description="Disordered" evidence="2">
    <location>
        <begin position="1"/>
        <end position="59"/>
    </location>
</feature>
<dbReference type="InterPro" id="IPR050267">
    <property type="entry name" value="Anti-sigma-factor_SerPK"/>
</dbReference>
<feature type="region of interest" description="Disordered" evidence="2">
    <location>
        <begin position="218"/>
        <end position="238"/>
    </location>
</feature>
<dbReference type="GO" id="GO:0004674">
    <property type="term" value="F:protein serine/threonine kinase activity"/>
    <property type="evidence" value="ECO:0007669"/>
    <property type="project" value="UniProtKB-KW"/>
</dbReference>
<sequence>MTVDQAHDVATPAAMGSGRSRHAPALHPWPDAPPARLGPNVAANGAGHVQGGPAAGSASGPAVVPGLAGLWPAPHAGTPRMARRVFPAEITAPRSAREFTHATLDGWGLAGAAGDVVIAVSELVTNALRHGMEGLPQPLPLCPIQLVLIGHPRRLVISVTDPGGRAPEPVPSDPAGFVEGGRGLLVVGAISDAWGWARLATGGKAVWAAFDLRFTPPAPPEAAPARPAPAGPQDAPAH</sequence>
<evidence type="ECO:0000313" key="5">
    <source>
        <dbReference type="Proteomes" id="UP000274601"/>
    </source>
</evidence>
<dbReference type="SUPFAM" id="SSF55874">
    <property type="entry name" value="ATPase domain of HSP90 chaperone/DNA topoisomerase II/histidine kinase"/>
    <property type="match status" value="1"/>
</dbReference>
<dbReference type="Gene3D" id="3.30.565.10">
    <property type="entry name" value="Histidine kinase-like ATPase, C-terminal domain"/>
    <property type="match status" value="1"/>
</dbReference>
<proteinExistence type="predicted"/>
<dbReference type="Proteomes" id="UP000274601">
    <property type="component" value="Unassembled WGS sequence"/>
</dbReference>
<feature type="compositionally biased region" description="Pro residues" evidence="2">
    <location>
        <begin position="218"/>
        <end position="230"/>
    </location>
</feature>
<dbReference type="AlphaFoldDB" id="A0A495QN46"/>
<name>A0A495QN46_9ACTN</name>
<evidence type="ECO:0000256" key="1">
    <source>
        <dbReference type="ARBA" id="ARBA00022527"/>
    </source>
</evidence>
<keyword evidence="1" id="KW-0723">Serine/threonine-protein kinase</keyword>
<reference evidence="4 5" key="1">
    <citation type="submission" date="2018-10" db="EMBL/GenBank/DDBJ databases">
        <title>Genomic Encyclopedia of Archaeal and Bacterial Type Strains, Phase II (KMG-II): from individual species to whole genera.</title>
        <authorList>
            <person name="Goeker M."/>
        </authorList>
    </citation>
    <scope>NUCLEOTIDE SEQUENCE [LARGE SCALE GENOMIC DNA]</scope>
    <source>
        <strain evidence="4 5">DSM 43383</strain>
    </source>
</reference>
<dbReference type="RefSeq" id="WP_121434797.1">
    <property type="nucleotide sequence ID" value="NZ_RBWU01000003.1"/>
</dbReference>
<dbReference type="InterPro" id="IPR003594">
    <property type="entry name" value="HATPase_dom"/>
</dbReference>
<comment type="caution">
    <text evidence="4">The sequence shown here is derived from an EMBL/GenBank/DDBJ whole genome shotgun (WGS) entry which is preliminary data.</text>
</comment>
<dbReference type="CDD" id="cd16936">
    <property type="entry name" value="HATPase_RsbW-like"/>
    <property type="match status" value="1"/>
</dbReference>
<evidence type="ECO:0000259" key="3">
    <source>
        <dbReference type="Pfam" id="PF13581"/>
    </source>
</evidence>
<evidence type="ECO:0000256" key="2">
    <source>
        <dbReference type="SAM" id="MobiDB-lite"/>
    </source>
</evidence>
<keyword evidence="5" id="KW-1185">Reference proteome</keyword>
<feature type="domain" description="Histidine kinase/HSP90-like ATPase" evidence="3">
    <location>
        <begin position="86"/>
        <end position="208"/>
    </location>
</feature>
<dbReference type="PANTHER" id="PTHR35526">
    <property type="entry name" value="ANTI-SIGMA-F FACTOR RSBW-RELATED"/>
    <property type="match status" value="1"/>
</dbReference>
<dbReference type="InterPro" id="IPR036890">
    <property type="entry name" value="HATPase_C_sf"/>
</dbReference>
<accession>A0A495QN46</accession>
<protein>
    <submittedName>
        <fullName evidence="4">Anti-sigma regulatory factor (Ser/Thr protein kinase)</fullName>
    </submittedName>
</protein>
<dbReference type="PANTHER" id="PTHR35526:SF3">
    <property type="entry name" value="ANTI-SIGMA-F FACTOR RSBW"/>
    <property type="match status" value="1"/>
</dbReference>
<evidence type="ECO:0000313" key="4">
    <source>
        <dbReference type="EMBL" id="RKS74339.1"/>
    </source>
</evidence>
<organism evidence="4 5">
    <name type="scientific">Actinomadura pelletieri DSM 43383</name>
    <dbReference type="NCBI Taxonomy" id="1120940"/>
    <lineage>
        <taxon>Bacteria</taxon>
        <taxon>Bacillati</taxon>
        <taxon>Actinomycetota</taxon>
        <taxon>Actinomycetes</taxon>
        <taxon>Streptosporangiales</taxon>
        <taxon>Thermomonosporaceae</taxon>
        <taxon>Actinomadura</taxon>
    </lineage>
</organism>
<dbReference type="EMBL" id="RBWU01000003">
    <property type="protein sequence ID" value="RKS74339.1"/>
    <property type="molecule type" value="Genomic_DNA"/>
</dbReference>
<dbReference type="Pfam" id="PF13581">
    <property type="entry name" value="HATPase_c_2"/>
    <property type="match status" value="1"/>
</dbReference>